<reference evidence="3 4" key="1">
    <citation type="submission" date="2020-12" db="EMBL/GenBank/DDBJ databases">
        <title>FDA dAtabase for Regulatory Grade micrObial Sequences (FDA-ARGOS): Supporting development and validation of Infectious Disease Dx tests.</title>
        <authorList>
            <person name="Sproer C."/>
            <person name="Gronow S."/>
            <person name="Severitt S."/>
            <person name="Schroder I."/>
            <person name="Tallon L."/>
            <person name="Sadzewicz L."/>
            <person name="Zhao X."/>
            <person name="Boylan J."/>
            <person name="Ott S."/>
            <person name="Bowen H."/>
            <person name="Vavikolanu K."/>
            <person name="Mehta A."/>
            <person name="Aluvathingal J."/>
            <person name="Nadendla S."/>
            <person name="Lowell S."/>
            <person name="Myers T."/>
            <person name="Yan Y."/>
            <person name="Sichtig H."/>
        </authorList>
    </citation>
    <scope>NUCLEOTIDE SEQUENCE [LARGE SCALE GENOMIC DNA]</scope>
    <source>
        <strain evidence="3 4">FDAARGOS_990</strain>
    </source>
</reference>
<keyword evidence="2" id="KW-0812">Transmembrane</keyword>
<gene>
    <name evidence="3" type="ORF">I6H47_02740</name>
</gene>
<sequence length="376" mass="38097">MSDVPPRPRIRPATSDDWDSSDRSGRSPQPGSQGADAHSADAEFDGSTYYEYIERHTGDLPLSRTRRANVFAPAGSSPFQDHVNAAGSGTRARSAGHAAGYARHSGAPSQGAGVGSDSGGAGTFGPGVSGAGGSSAAGSGASGSGAAGYGPGGYGPGGYGPGGYSSGGYGPGGPNSGIGQAVSDSGPRKGSVTKVVIVIAAILAVLALLGYFGARWLAPESGTVPVDVGGEESASAAPTPSDELVQPTGTPEEELDGFVKSGTEAAAGLEGQWVTQVSAKKVGLEADGKTWSAQDILDEFKANQVKYPGSILIYSGDWSAYKSGDYWVTVVDTGYSDAKPALDKCRSWGLDRDHCLAKRLVKDGEYSEDNSAYLDS</sequence>
<evidence type="ECO:0000256" key="1">
    <source>
        <dbReference type="SAM" id="MobiDB-lite"/>
    </source>
</evidence>
<feature type="region of interest" description="Disordered" evidence="1">
    <location>
        <begin position="1"/>
        <end position="43"/>
    </location>
</feature>
<evidence type="ECO:0000256" key="2">
    <source>
        <dbReference type="SAM" id="Phobius"/>
    </source>
</evidence>
<evidence type="ECO:0000313" key="4">
    <source>
        <dbReference type="Proteomes" id="UP000595374"/>
    </source>
</evidence>
<dbReference type="EMBL" id="CP065989">
    <property type="protein sequence ID" value="QQB14909.1"/>
    <property type="molecule type" value="Genomic_DNA"/>
</dbReference>
<keyword evidence="3" id="KW-0418">Kinase</keyword>
<organism evidence="3 4">
    <name type="scientific">Brevibacterium casei</name>
    <dbReference type="NCBI Taxonomy" id="33889"/>
    <lineage>
        <taxon>Bacteria</taxon>
        <taxon>Bacillati</taxon>
        <taxon>Actinomycetota</taxon>
        <taxon>Actinomycetes</taxon>
        <taxon>Micrococcales</taxon>
        <taxon>Brevibacteriaceae</taxon>
        <taxon>Brevibacterium</taxon>
    </lineage>
</organism>
<evidence type="ECO:0000313" key="3">
    <source>
        <dbReference type="EMBL" id="QQB14909.1"/>
    </source>
</evidence>
<feature type="compositionally biased region" description="Low complexity" evidence="1">
    <location>
        <begin position="85"/>
        <end position="100"/>
    </location>
</feature>
<feature type="transmembrane region" description="Helical" evidence="2">
    <location>
        <begin position="195"/>
        <end position="214"/>
    </location>
</feature>
<proteinExistence type="predicted"/>
<dbReference type="GO" id="GO:0016301">
    <property type="term" value="F:kinase activity"/>
    <property type="evidence" value="ECO:0007669"/>
    <property type="project" value="UniProtKB-KW"/>
</dbReference>
<accession>A0A7T4A047</accession>
<dbReference type="RefSeq" id="WP_198499948.1">
    <property type="nucleotide sequence ID" value="NZ_CP065989.1"/>
</dbReference>
<dbReference type="AlphaFoldDB" id="A0A7T4A047"/>
<dbReference type="Proteomes" id="UP000595374">
    <property type="component" value="Chromosome"/>
</dbReference>
<keyword evidence="2" id="KW-0472">Membrane</keyword>
<feature type="region of interest" description="Disordered" evidence="1">
    <location>
        <begin position="73"/>
        <end position="120"/>
    </location>
</feature>
<protein>
    <submittedName>
        <fullName evidence="3">Protein kinase</fullName>
    </submittedName>
</protein>
<keyword evidence="2" id="KW-1133">Transmembrane helix</keyword>
<keyword evidence="3" id="KW-0808">Transferase</keyword>
<feature type="region of interest" description="Disordered" evidence="1">
    <location>
        <begin position="227"/>
        <end position="256"/>
    </location>
</feature>
<name>A0A7T4A047_9MICO</name>